<dbReference type="UniPathway" id="UPA00219"/>
<evidence type="ECO:0000256" key="2">
    <source>
        <dbReference type="ARBA" id="ARBA00005992"/>
    </source>
</evidence>
<keyword evidence="8 9" id="KW-0961">Cell wall biogenesis/degradation</keyword>
<dbReference type="PANTHER" id="PTHR30582:SF24">
    <property type="entry name" value="L,D-TRANSPEPTIDASE ERFK_SRFK-RELATED"/>
    <property type="match status" value="1"/>
</dbReference>
<dbReference type="OrthoDB" id="9787225at2"/>
<gene>
    <name evidence="12" type="ORF">SAMN06295960_3496</name>
</gene>
<evidence type="ECO:0000256" key="6">
    <source>
        <dbReference type="ARBA" id="ARBA00022960"/>
    </source>
</evidence>
<keyword evidence="10" id="KW-0812">Transmembrane</keyword>
<dbReference type="GO" id="GO:0008360">
    <property type="term" value="P:regulation of cell shape"/>
    <property type="evidence" value="ECO:0007669"/>
    <property type="project" value="UniProtKB-UniRule"/>
</dbReference>
<dbReference type="RefSeq" id="WP_085496293.1">
    <property type="nucleotide sequence ID" value="NZ_FXAZ01000005.1"/>
</dbReference>
<evidence type="ECO:0000256" key="4">
    <source>
        <dbReference type="ARBA" id="ARBA00022679"/>
    </source>
</evidence>
<keyword evidence="7 9" id="KW-0573">Peptidoglycan synthesis</keyword>
<dbReference type="Gene3D" id="2.40.440.10">
    <property type="entry name" value="L,D-transpeptidase catalytic domain-like"/>
    <property type="match status" value="1"/>
</dbReference>
<evidence type="ECO:0000256" key="3">
    <source>
        <dbReference type="ARBA" id="ARBA00022676"/>
    </source>
</evidence>
<sequence>MNKRQEDAGFSAKDQAYMKKYVESHPDSRMAWYLLGKEYERMGELNKAKYCFNEAGDIYKAFENEPLPAEMEAEAREKRQQIVLWKQDKKRRQKLIMRTIATALFLLIMGTILITSDADAPSMSPVKQVEDPKDMVEVEKPNVAVQDHIYLSVKGAAGKQGELLAKLLQERISADASSLIVEQDDAGRWKLWTQQPQPVYALQATDKKRISQVTQLQQADCECEEERAKSKIKAQSWAEDQERMMQARSILSAVLTLGKKPPSDLHQLAAGYPNNTIAGVDKLLIPYYEKAYAEWKAFGAPLTEKGGEELWKEHPASSTHPFGGPLRIVVDKANHRLAIISGDQILRNYEVGLGGKRTPEGEFVISEKVVNPNGSATGAFGSRGMTLSDTLYAIHGTDEPESMGQDQSLGCVRMLREDVEELFDLVPMGTKVTITSGVLPDEKHVPEGDRYRVPLTPKQDNPHKIYKWL</sequence>
<protein>
    <submittedName>
        <fullName evidence="12">L,D-transpeptidase catalytic domain</fullName>
    </submittedName>
</protein>
<dbReference type="GO" id="GO:0005576">
    <property type="term" value="C:extracellular region"/>
    <property type="evidence" value="ECO:0007669"/>
    <property type="project" value="TreeGrafter"/>
</dbReference>
<dbReference type="EMBL" id="FXAZ01000005">
    <property type="protein sequence ID" value="SMG53431.1"/>
    <property type="molecule type" value="Genomic_DNA"/>
</dbReference>
<evidence type="ECO:0000256" key="5">
    <source>
        <dbReference type="ARBA" id="ARBA00022801"/>
    </source>
</evidence>
<dbReference type="STRING" id="1852522.SAMN06295960_3496"/>
<dbReference type="SUPFAM" id="SSF48452">
    <property type="entry name" value="TPR-like"/>
    <property type="match status" value="1"/>
</dbReference>
<keyword evidence="4" id="KW-0808">Transferase</keyword>
<name>A0A1X7LHV8_9BACL</name>
<evidence type="ECO:0000313" key="12">
    <source>
        <dbReference type="EMBL" id="SMG53431.1"/>
    </source>
</evidence>
<evidence type="ECO:0000256" key="1">
    <source>
        <dbReference type="ARBA" id="ARBA00004752"/>
    </source>
</evidence>
<dbReference type="CDD" id="cd16913">
    <property type="entry name" value="YkuD_like"/>
    <property type="match status" value="1"/>
</dbReference>
<keyword evidence="5" id="KW-0378">Hydrolase</keyword>
<dbReference type="GO" id="GO:0018104">
    <property type="term" value="P:peptidoglycan-protein cross-linking"/>
    <property type="evidence" value="ECO:0007669"/>
    <property type="project" value="TreeGrafter"/>
</dbReference>
<keyword evidence="10" id="KW-0472">Membrane</keyword>
<dbReference type="PROSITE" id="PS52029">
    <property type="entry name" value="LD_TPASE"/>
    <property type="match status" value="1"/>
</dbReference>
<organism evidence="12 13">
    <name type="scientific">Paenibacillus aquistagni</name>
    <dbReference type="NCBI Taxonomy" id="1852522"/>
    <lineage>
        <taxon>Bacteria</taxon>
        <taxon>Bacillati</taxon>
        <taxon>Bacillota</taxon>
        <taxon>Bacilli</taxon>
        <taxon>Bacillales</taxon>
        <taxon>Paenibacillaceae</taxon>
        <taxon>Paenibacillus</taxon>
    </lineage>
</organism>
<dbReference type="PANTHER" id="PTHR30582">
    <property type="entry name" value="L,D-TRANSPEPTIDASE"/>
    <property type="match status" value="1"/>
</dbReference>
<keyword evidence="10" id="KW-1133">Transmembrane helix</keyword>
<feature type="active site" description="Proton donor/acceptor" evidence="9">
    <location>
        <position position="395"/>
    </location>
</feature>
<dbReference type="InterPro" id="IPR038063">
    <property type="entry name" value="Transpep_catalytic_dom"/>
</dbReference>
<accession>A0A1X7LHV8</accession>
<evidence type="ECO:0000313" key="13">
    <source>
        <dbReference type="Proteomes" id="UP000193834"/>
    </source>
</evidence>
<dbReference type="InterPro" id="IPR050979">
    <property type="entry name" value="LD-transpeptidase"/>
</dbReference>
<dbReference type="AlphaFoldDB" id="A0A1X7LHV8"/>
<keyword evidence="13" id="KW-1185">Reference proteome</keyword>
<dbReference type="GO" id="GO:0071972">
    <property type="term" value="F:peptidoglycan L,D-transpeptidase activity"/>
    <property type="evidence" value="ECO:0007669"/>
    <property type="project" value="TreeGrafter"/>
</dbReference>
<evidence type="ECO:0000256" key="8">
    <source>
        <dbReference type="ARBA" id="ARBA00023316"/>
    </source>
</evidence>
<dbReference type="InterPro" id="IPR005490">
    <property type="entry name" value="LD_TPept_cat_dom"/>
</dbReference>
<dbReference type="GO" id="GO:0016757">
    <property type="term" value="F:glycosyltransferase activity"/>
    <property type="evidence" value="ECO:0007669"/>
    <property type="project" value="UniProtKB-KW"/>
</dbReference>
<keyword evidence="3" id="KW-0328">Glycosyltransferase</keyword>
<comment type="pathway">
    <text evidence="1 9">Cell wall biogenesis; peptidoglycan biosynthesis.</text>
</comment>
<keyword evidence="6 9" id="KW-0133">Cell shape</keyword>
<feature type="transmembrane region" description="Helical" evidence="10">
    <location>
        <begin position="95"/>
        <end position="114"/>
    </location>
</feature>
<evidence type="ECO:0000256" key="7">
    <source>
        <dbReference type="ARBA" id="ARBA00022984"/>
    </source>
</evidence>
<comment type="similarity">
    <text evidence="2">Belongs to the YkuD family.</text>
</comment>
<evidence type="ECO:0000259" key="11">
    <source>
        <dbReference type="PROSITE" id="PS52029"/>
    </source>
</evidence>
<feature type="domain" description="L,D-TPase catalytic" evidence="11">
    <location>
        <begin position="326"/>
        <end position="435"/>
    </location>
</feature>
<feature type="active site" description="Nucleophile" evidence="9">
    <location>
        <position position="411"/>
    </location>
</feature>
<dbReference type="Pfam" id="PF03734">
    <property type="entry name" value="YkuD"/>
    <property type="match status" value="1"/>
</dbReference>
<evidence type="ECO:0000256" key="10">
    <source>
        <dbReference type="SAM" id="Phobius"/>
    </source>
</evidence>
<dbReference type="SUPFAM" id="SSF141523">
    <property type="entry name" value="L,D-transpeptidase catalytic domain-like"/>
    <property type="match status" value="1"/>
</dbReference>
<dbReference type="InterPro" id="IPR011990">
    <property type="entry name" value="TPR-like_helical_dom_sf"/>
</dbReference>
<evidence type="ECO:0000256" key="9">
    <source>
        <dbReference type="PROSITE-ProRule" id="PRU01373"/>
    </source>
</evidence>
<dbReference type="GO" id="GO:0071555">
    <property type="term" value="P:cell wall organization"/>
    <property type="evidence" value="ECO:0007669"/>
    <property type="project" value="UniProtKB-UniRule"/>
</dbReference>
<reference evidence="12 13" key="1">
    <citation type="submission" date="2017-04" db="EMBL/GenBank/DDBJ databases">
        <authorList>
            <person name="Afonso C.L."/>
            <person name="Miller P.J."/>
            <person name="Scott M.A."/>
            <person name="Spackman E."/>
            <person name="Goraichik I."/>
            <person name="Dimitrov K.M."/>
            <person name="Suarez D.L."/>
            <person name="Swayne D.E."/>
        </authorList>
    </citation>
    <scope>NUCLEOTIDE SEQUENCE [LARGE SCALE GENOMIC DNA]</scope>
    <source>
        <strain evidence="12 13">11</strain>
    </source>
</reference>
<dbReference type="Gene3D" id="1.25.40.10">
    <property type="entry name" value="Tetratricopeptide repeat domain"/>
    <property type="match status" value="1"/>
</dbReference>
<dbReference type="Proteomes" id="UP000193834">
    <property type="component" value="Unassembled WGS sequence"/>
</dbReference>
<proteinExistence type="inferred from homology"/>